<evidence type="ECO:0008006" key="4">
    <source>
        <dbReference type="Google" id="ProtNLM"/>
    </source>
</evidence>
<dbReference type="AlphaFoldDB" id="A0A062U8V9"/>
<feature type="chain" id="PRO_5001618120" description="Pilus assembly protein CpaD" evidence="1">
    <location>
        <begin position="26"/>
        <end position="236"/>
    </location>
</feature>
<dbReference type="RefSeq" id="WP_051615472.1">
    <property type="nucleotide sequence ID" value="NZ_AWFG01000041.1"/>
</dbReference>
<evidence type="ECO:0000313" key="3">
    <source>
        <dbReference type="Proteomes" id="UP000027190"/>
    </source>
</evidence>
<name>A0A062U8V9_9PROT</name>
<accession>A0A062U8V9</accession>
<dbReference type="Pfam" id="PF09476">
    <property type="entry name" value="Pilus_CpaD"/>
    <property type="match status" value="1"/>
</dbReference>
<feature type="signal peptide" evidence="1">
    <location>
        <begin position="1"/>
        <end position="25"/>
    </location>
</feature>
<evidence type="ECO:0000313" key="2">
    <source>
        <dbReference type="EMBL" id="KCZ56786.1"/>
    </source>
</evidence>
<protein>
    <recommendedName>
        <fullName evidence="4">Pilus assembly protein CpaD</fullName>
    </recommendedName>
</protein>
<evidence type="ECO:0000256" key="1">
    <source>
        <dbReference type="SAM" id="SignalP"/>
    </source>
</evidence>
<keyword evidence="1" id="KW-0732">Signal</keyword>
<keyword evidence="3" id="KW-1185">Reference proteome</keyword>
<organism evidence="2 3">
    <name type="scientific">Hyphomonas chukchiensis</name>
    <dbReference type="NCBI Taxonomy" id="1280947"/>
    <lineage>
        <taxon>Bacteria</taxon>
        <taxon>Pseudomonadati</taxon>
        <taxon>Pseudomonadota</taxon>
        <taxon>Alphaproteobacteria</taxon>
        <taxon>Hyphomonadales</taxon>
        <taxon>Hyphomonadaceae</taxon>
        <taxon>Hyphomonas</taxon>
    </lineage>
</organism>
<reference evidence="2 3" key="1">
    <citation type="journal article" date="2014" name="Antonie Van Leeuwenhoek">
        <title>Hyphomonas beringensis sp. nov. and Hyphomonas chukchiensis sp. nov., isolated from surface seawater of the Bering Sea and Chukchi Sea.</title>
        <authorList>
            <person name="Li C."/>
            <person name="Lai Q."/>
            <person name="Li G."/>
            <person name="Dong C."/>
            <person name="Wang J."/>
            <person name="Liao Y."/>
            <person name="Shao Z."/>
        </authorList>
    </citation>
    <scope>NUCLEOTIDE SEQUENCE [LARGE SCALE GENOMIC DNA]</scope>
    <source>
        <strain evidence="2 3">BH-BN04-4</strain>
    </source>
</reference>
<dbReference type="OrthoDB" id="9802674at2"/>
<dbReference type="eggNOG" id="COG5461">
    <property type="taxonomic scope" value="Bacteria"/>
</dbReference>
<dbReference type="Proteomes" id="UP000027190">
    <property type="component" value="Unassembled WGS sequence"/>
</dbReference>
<dbReference type="STRING" id="1280947.HY30_06615"/>
<proteinExistence type="predicted"/>
<sequence length="236" mass="25158">MNPTLKTANTLIAAGLCLVGLTACASQAPTAVPSSYLQGTALDRNAIGVTKRTEFLEINIDPMTSELSLKDKARIEDFVRTYRVKGHGPLIVSLPETSDNSQLAVEAIVTAREIAWQNGVEYDEIAGSSHGADSDASEPMIMAFQVYDAVKPDCKSMAEYDVADIRSNNEMPSLGCSIRTNQAAMIADAADLLGQRDLDQGDALRRKVILEKFRNGDSTASARSSAESGAISSAVN</sequence>
<dbReference type="EMBL" id="AWFG01000041">
    <property type="protein sequence ID" value="KCZ56786.1"/>
    <property type="molecule type" value="Genomic_DNA"/>
</dbReference>
<dbReference type="PATRIC" id="fig|1280947.3.peg.2673"/>
<gene>
    <name evidence="2" type="ORF">HY30_06615</name>
</gene>
<dbReference type="InterPro" id="IPR019027">
    <property type="entry name" value="Pilus_biogenesis_CpaD-related"/>
</dbReference>
<dbReference type="PROSITE" id="PS51257">
    <property type="entry name" value="PROKAR_LIPOPROTEIN"/>
    <property type="match status" value="1"/>
</dbReference>
<comment type="caution">
    <text evidence="2">The sequence shown here is derived from an EMBL/GenBank/DDBJ whole genome shotgun (WGS) entry which is preliminary data.</text>
</comment>